<protein>
    <submittedName>
        <fullName evidence="2">Uncharacterized protein</fullName>
    </submittedName>
</protein>
<accession>A0A165GE01</accession>
<evidence type="ECO:0000313" key="3">
    <source>
        <dbReference type="Proteomes" id="UP000076842"/>
    </source>
</evidence>
<feature type="compositionally biased region" description="Basic and acidic residues" evidence="1">
    <location>
        <begin position="251"/>
        <end position="262"/>
    </location>
</feature>
<evidence type="ECO:0000313" key="2">
    <source>
        <dbReference type="EMBL" id="KZT57949.1"/>
    </source>
</evidence>
<feature type="region of interest" description="Disordered" evidence="1">
    <location>
        <begin position="246"/>
        <end position="273"/>
    </location>
</feature>
<reference evidence="2 3" key="1">
    <citation type="journal article" date="2016" name="Mol. Biol. Evol.">
        <title>Comparative Genomics of Early-Diverging Mushroom-Forming Fungi Provides Insights into the Origins of Lignocellulose Decay Capabilities.</title>
        <authorList>
            <person name="Nagy L.G."/>
            <person name="Riley R."/>
            <person name="Tritt A."/>
            <person name="Adam C."/>
            <person name="Daum C."/>
            <person name="Floudas D."/>
            <person name="Sun H."/>
            <person name="Yadav J.S."/>
            <person name="Pangilinan J."/>
            <person name="Larsson K.H."/>
            <person name="Matsuura K."/>
            <person name="Barry K."/>
            <person name="Labutti K."/>
            <person name="Kuo R."/>
            <person name="Ohm R.A."/>
            <person name="Bhattacharya S.S."/>
            <person name="Shirouzu T."/>
            <person name="Yoshinaga Y."/>
            <person name="Martin F.M."/>
            <person name="Grigoriev I.V."/>
            <person name="Hibbett D.S."/>
        </authorList>
    </citation>
    <scope>NUCLEOTIDE SEQUENCE [LARGE SCALE GENOMIC DNA]</scope>
    <source>
        <strain evidence="2 3">HHB12733</strain>
    </source>
</reference>
<name>A0A165GE01_9BASI</name>
<sequence length="334" mass="35526">MCLRSRGRDPCPSLAIPTDACEAITVLAARSVARAERGSKHWDAWNKGEGSPGGSTARPLGLVRPCIPAGGRRWDIASASARSFAEAGRLSWIPSLLRSLARALGEIAGKGRAALALAGKRAEEAASRARARPCIAVRRDGQGGSILTGEVDVLRAGRVIRLPGEWCAEPDSARAGRGGSTSCHTRQGQGRRAGEARHWPAEEGMPRCDALALPLLSTGVGVGVGKRGSEAEFDGRTTSAISPCRAAPSRTRLEKRREERQRAGGPSADPVCRNGVEERRRGARAGWQDAAAPAEGRYGGARTLDAGCWRRMAGRRSGKWEVGDKCWKARRRSS</sequence>
<dbReference type="Proteomes" id="UP000076842">
    <property type="component" value="Unassembled WGS sequence"/>
</dbReference>
<keyword evidence="3" id="KW-1185">Reference proteome</keyword>
<dbReference type="EMBL" id="KV423957">
    <property type="protein sequence ID" value="KZT57949.1"/>
    <property type="molecule type" value="Genomic_DNA"/>
</dbReference>
<feature type="region of interest" description="Disordered" evidence="1">
    <location>
        <begin position="170"/>
        <end position="197"/>
    </location>
</feature>
<dbReference type="InParanoid" id="A0A165GE01"/>
<gene>
    <name evidence="2" type="ORF">CALCODRAFT_265541</name>
</gene>
<evidence type="ECO:0000256" key="1">
    <source>
        <dbReference type="SAM" id="MobiDB-lite"/>
    </source>
</evidence>
<proteinExistence type="predicted"/>
<organism evidence="2 3">
    <name type="scientific">Calocera cornea HHB12733</name>
    <dbReference type="NCBI Taxonomy" id="1353952"/>
    <lineage>
        <taxon>Eukaryota</taxon>
        <taxon>Fungi</taxon>
        <taxon>Dikarya</taxon>
        <taxon>Basidiomycota</taxon>
        <taxon>Agaricomycotina</taxon>
        <taxon>Dacrymycetes</taxon>
        <taxon>Dacrymycetales</taxon>
        <taxon>Dacrymycetaceae</taxon>
        <taxon>Calocera</taxon>
    </lineage>
</organism>
<dbReference type="AlphaFoldDB" id="A0A165GE01"/>